<reference evidence="1 2" key="1">
    <citation type="submission" date="2020-03" db="EMBL/GenBank/DDBJ databases">
        <title>Whole genome shotgun sequence of Phytohabitans rumicis NBRC 108638.</title>
        <authorList>
            <person name="Komaki H."/>
            <person name="Tamura T."/>
        </authorList>
    </citation>
    <scope>NUCLEOTIDE SEQUENCE [LARGE SCALE GENOMIC DNA]</scope>
    <source>
        <strain evidence="1 2">NBRC 108638</strain>
    </source>
</reference>
<sequence>MLFLVLGLYVVVAADGYGRTWDEGLQNWYGEAVLNWYLSAERDIGFIRDSHPADFMP</sequence>
<accession>A0A6V8KQA0</accession>
<proteinExistence type="predicted"/>
<dbReference type="AlphaFoldDB" id="A0A6V8KQA0"/>
<organism evidence="1 2">
    <name type="scientific">Phytohabitans rumicis</name>
    <dbReference type="NCBI Taxonomy" id="1076125"/>
    <lineage>
        <taxon>Bacteria</taxon>
        <taxon>Bacillati</taxon>
        <taxon>Actinomycetota</taxon>
        <taxon>Actinomycetes</taxon>
        <taxon>Micromonosporales</taxon>
        <taxon>Micromonosporaceae</taxon>
    </lineage>
</organism>
<evidence type="ECO:0000313" key="1">
    <source>
        <dbReference type="EMBL" id="GFJ87363.1"/>
    </source>
</evidence>
<evidence type="ECO:0000313" key="2">
    <source>
        <dbReference type="Proteomes" id="UP000482960"/>
    </source>
</evidence>
<reference evidence="1 2" key="2">
    <citation type="submission" date="2020-03" db="EMBL/GenBank/DDBJ databases">
        <authorList>
            <person name="Ichikawa N."/>
            <person name="Kimura A."/>
            <person name="Kitahashi Y."/>
            <person name="Uohara A."/>
        </authorList>
    </citation>
    <scope>NUCLEOTIDE SEQUENCE [LARGE SCALE GENOMIC DNA]</scope>
    <source>
        <strain evidence="1 2">NBRC 108638</strain>
    </source>
</reference>
<protein>
    <submittedName>
        <fullName evidence="1">Uncharacterized protein</fullName>
    </submittedName>
</protein>
<keyword evidence="2" id="KW-1185">Reference proteome</keyword>
<gene>
    <name evidence="1" type="ORF">Prum_010050</name>
</gene>
<comment type="caution">
    <text evidence="1">The sequence shown here is derived from an EMBL/GenBank/DDBJ whole genome shotgun (WGS) entry which is preliminary data.</text>
</comment>
<dbReference type="EMBL" id="BLPG01000001">
    <property type="protein sequence ID" value="GFJ87363.1"/>
    <property type="molecule type" value="Genomic_DNA"/>
</dbReference>
<name>A0A6V8KQA0_9ACTN</name>
<dbReference type="Proteomes" id="UP000482960">
    <property type="component" value="Unassembled WGS sequence"/>
</dbReference>